<dbReference type="InterPro" id="IPR043128">
    <property type="entry name" value="Rev_trsase/Diguanyl_cyclase"/>
</dbReference>
<dbReference type="InterPro" id="IPR001126">
    <property type="entry name" value="UmuC"/>
</dbReference>
<dbReference type="EMBL" id="JBHSFW010000001">
    <property type="protein sequence ID" value="MFC4617906.1"/>
    <property type="molecule type" value="Genomic_DNA"/>
</dbReference>
<gene>
    <name evidence="3" type="ORF">ACFO4N_04080</name>
</gene>
<dbReference type="Gene3D" id="1.10.150.20">
    <property type="entry name" value="5' to 3' exonuclease, C-terminal subdomain"/>
    <property type="match status" value="1"/>
</dbReference>
<dbReference type="SUPFAM" id="SSF56672">
    <property type="entry name" value="DNA/RNA polymerases"/>
    <property type="match status" value="1"/>
</dbReference>
<dbReference type="InterPro" id="IPR017961">
    <property type="entry name" value="DNA_pol_Y-fam_little_finger"/>
</dbReference>
<proteinExistence type="inferred from homology"/>
<sequence length="417" mass="47018">MDIKKLPRRKMLCIDMKSFFASCAAIDLGLDPLACHLVVVSDTKRQGSVILAASPKMKQDFGIRTGNRLFEVPKDPRIRIVGAKMSLYLERSLAITELLNEFVPVECIHPYSIDESFIQLDGTERLWGTALQAAHLIRAKIFEDFKLPSAIGIGPNLLLAKLALDLEAKKTGIAEWDYLDVPEKLWSVEPLSKMWGIASRLERSLNRMGIHSVGQLAQYDRELLEKRFGVMGTQLYYHAWGVDLSDIGAPNMEGQISYGKGQVLLRDYDDPTEIKHVLLEMCEEVARRARQERKAGRTVSLGVGYSKSEGGGFHRSKTIERPTNITMDIYRVCLELFDKFYGGETVRKLSVTLSNVCDDHNIQLDLFDVNYEKRYRLGYAMDRIREKHGSTSLLRAVSYTKGGTALDRSKLLGGHQA</sequence>
<name>A0ABV9GIN6_9BACL</name>
<dbReference type="InterPro" id="IPR036775">
    <property type="entry name" value="DNA_pol_Y-fam_lit_finger_sf"/>
</dbReference>
<dbReference type="SUPFAM" id="SSF100879">
    <property type="entry name" value="Lesion bypass DNA polymerase (Y-family), little finger domain"/>
    <property type="match status" value="1"/>
</dbReference>
<evidence type="ECO:0000256" key="1">
    <source>
        <dbReference type="ARBA" id="ARBA00010945"/>
    </source>
</evidence>
<reference evidence="4" key="1">
    <citation type="journal article" date="2019" name="Int. J. Syst. Evol. Microbiol.">
        <title>The Global Catalogue of Microorganisms (GCM) 10K type strain sequencing project: providing services to taxonomists for standard genome sequencing and annotation.</title>
        <authorList>
            <consortium name="The Broad Institute Genomics Platform"/>
            <consortium name="The Broad Institute Genome Sequencing Center for Infectious Disease"/>
            <person name="Wu L."/>
            <person name="Ma J."/>
        </authorList>
    </citation>
    <scope>NUCLEOTIDE SEQUENCE [LARGE SCALE GENOMIC DNA]</scope>
    <source>
        <strain evidence="4">CGMCC 1.16306</strain>
    </source>
</reference>
<evidence type="ECO:0000259" key="2">
    <source>
        <dbReference type="PROSITE" id="PS50173"/>
    </source>
</evidence>
<dbReference type="PANTHER" id="PTHR11076">
    <property type="entry name" value="DNA REPAIR POLYMERASE UMUC / TRANSFERASE FAMILY MEMBER"/>
    <property type="match status" value="1"/>
</dbReference>
<dbReference type="Gene3D" id="3.30.1490.100">
    <property type="entry name" value="DNA polymerase, Y-family, little finger domain"/>
    <property type="match status" value="1"/>
</dbReference>
<evidence type="ECO:0000313" key="4">
    <source>
        <dbReference type="Proteomes" id="UP001596022"/>
    </source>
</evidence>
<comment type="similarity">
    <text evidence="1">Belongs to the DNA polymerase type-Y family.</text>
</comment>
<dbReference type="PROSITE" id="PS50173">
    <property type="entry name" value="UMUC"/>
    <property type="match status" value="1"/>
</dbReference>
<dbReference type="InterPro" id="IPR050116">
    <property type="entry name" value="DNA_polymerase-Y"/>
</dbReference>
<dbReference type="Gene3D" id="3.40.1170.60">
    <property type="match status" value="1"/>
</dbReference>
<accession>A0ABV9GIN6</accession>
<dbReference type="PANTHER" id="PTHR11076:SF35">
    <property type="entry name" value="DNA REPAIR PROTEIN HOMOLOG YOBH"/>
    <property type="match status" value="1"/>
</dbReference>
<dbReference type="Gene3D" id="3.30.70.270">
    <property type="match status" value="1"/>
</dbReference>
<evidence type="ECO:0000313" key="3">
    <source>
        <dbReference type="EMBL" id="MFC4617906.1"/>
    </source>
</evidence>
<dbReference type="CDD" id="cd01700">
    <property type="entry name" value="PolY_Pol_V_umuC"/>
    <property type="match status" value="1"/>
</dbReference>
<dbReference type="Proteomes" id="UP001596022">
    <property type="component" value="Unassembled WGS sequence"/>
</dbReference>
<dbReference type="Pfam" id="PF00817">
    <property type="entry name" value="IMS"/>
    <property type="match status" value="1"/>
</dbReference>
<dbReference type="InterPro" id="IPR043502">
    <property type="entry name" value="DNA/RNA_pol_sf"/>
</dbReference>
<dbReference type="RefSeq" id="WP_376844922.1">
    <property type="nucleotide sequence ID" value="NZ_JBHSFW010000001.1"/>
</dbReference>
<comment type="caution">
    <text evidence="3">The sequence shown here is derived from an EMBL/GenBank/DDBJ whole genome shotgun (WGS) entry which is preliminary data.</text>
</comment>
<organism evidence="3 4">
    <name type="scientific">Camelliibacillus cellulosilyticus</name>
    <dbReference type="NCBI Taxonomy" id="2174486"/>
    <lineage>
        <taxon>Bacteria</taxon>
        <taxon>Bacillati</taxon>
        <taxon>Bacillota</taxon>
        <taxon>Bacilli</taxon>
        <taxon>Bacillales</taxon>
        <taxon>Sporolactobacillaceae</taxon>
        <taxon>Camelliibacillus</taxon>
    </lineage>
</organism>
<keyword evidence="4" id="KW-1185">Reference proteome</keyword>
<feature type="domain" description="UmuC" evidence="2">
    <location>
        <begin position="11"/>
        <end position="198"/>
    </location>
</feature>
<protein>
    <submittedName>
        <fullName evidence="3">UV damage repair protein UvrX</fullName>
    </submittedName>
</protein>
<dbReference type="Pfam" id="PF11799">
    <property type="entry name" value="IMS_C"/>
    <property type="match status" value="1"/>
</dbReference>